<keyword evidence="10 13" id="KW-0472">Membrane</keyword>
<dbReference type="SUPFAM" id="SSF57850">
    <property type="entry name" value="RING/U-box"/>
    <property type="match status" value="1"/>
</dbReference>
<comment type="catalytic activity">
    <reaction evidence="1">
        <text>S-ubiquitinyl-[E2 ubiquitin-conjugating enzyme]-L-cysteine + [acceptor protein]-L-lysine = [E2 ubiquitin-conjugating enzyme]-L-cysteine + N(6)-ubiquitinyl-[acceptor protein]-L-lysine.</text>
        <dbReference type="EC" id="2.3.2.27"/>
    </reaction>
</comment>
<dbReference type="PROSITE" id="PS00518">
    <property type="entry name" value="ZF_RING_1"/>
    <property type="match status" value="1"/>
</dbReference>
<dbReference type="InterPro" id="IPR017907">
    <property type="entry name" value="Znf_RING_CS"/>
</dbReference>
<keyword evidence="13" id="KW-1133">Transmembrane helix</keyword>
<organism evidence="15 16">
    <name type="scientific">Phycomyces blakesleeanus</name>
    <dbReference type="NCBI Taxonomy" id="4837"/>
    <lineage>
        <taxon>Eukaryota</taxon>
        <taxon>Fungi</taxon>
        <taxon>Fungi incertae sedis</taxon>
        <taxon>Mucoromycota</taxon>
        <taxon>Mucoromycotina</taxon>
        <taxon>Mucoromycetes</taxon>
        <taxon>Mucorales</taxon>
        <taxon>Phycomycetaceae</taxon>
        <taxon>Phycomyces</taxon>
    </lineage>
</organism>
<evidence type="ECO:0000256" key="5">
    <source>
        <dbReference type="ARBA" id="ARBA00022679"/>
    </source>
</evidence>
<dbReference type="InterPro" id="IPR001841">
    <property type="entry name" value="Znf_RING"/>
</dbReference>
<evidence type="ECO:0000313" key="15">
    <source>
        <dbReference type="EMBL" id="KAL0091427.1"/>
    </source>
</evidence>
<name>A0ABR3B661_PHYBL</name>
<evidence type="ECO:0000256" key="11">
    <source>
        <dbReference type="PROSITE-ProRule" id="PRU00175"/>
    </source>
</evidence>
<keyword evidence="8" id="KW-0833">Ubl conjugation pathway</keyword>
<evidence type="ECO:0000256" key="1">
    <source>
        <dbReference type="ARBA" id="ARBA00000900"/>
    </source>
</evidence>
<sequence length="339" mass="36086">MDATRSTTPEEEASGSVENSMEETPKEDSQTTATAQTLSPSIISSHITLPTALPTFASTASTAATVATATSATTATTASAHIPAINSADTLFTASAPSHAATDSTVNSAETVESEQVRTGPVLIQHKQQNTTVTNELRRRIVVTSLNEDTTGEGGSMPTDASLPTSQEHDDTINGGGFYECNICFDTATYPVLTLCGHLFCWSCLGQWLNQQSRNPTCPVCKAGCDREKVIPIYGRGKEEKDPRNDPSIPTRPAGQRPPPLRDPNMPSHSFFGQPLRGRGFNTGNVAITAGVGFFPFGIAFNMPFNGSTAIHGQPHSNGFLSRLFLMIMSLFIVGLIFS</sequence>
<evidence type="ECO:0000256" key="10">
    <source>
        <dbReference type="ARBA" id="ARBA00023136"/>
    </source>
</evidence>
<evidence type="ECO:0000256" key="4">
    <source>
        <dbReference type="ARBA" id="ARBA00012483"/>
    </source>
</evidence>
<comment type="subcellular location">
    <subcellularLocation>
        <location evidence="2">Endomembrane system</location>
    </subcellularLocation>
</comment>
<keyword evidence="6" id="KW-0479">Metal-binding</keyword>
<dbReference type="SMART" id="SM00184">
    <property type="entry name" value="RING"/>
    <property type="match status" value="1"/>
</dbReference>
<evidence type="ECO:0000256" key="13">
    <source>
        <dbReference type="SAM" id="Phobius"/>
    </source>
</evidence>
<evidence type="ECO:0000259" key="14">
    <source>
        <dbReference type="PROSITE" id="PS50089"/>
    </source>
</evidence>
<proteinExistence type="predicted"/>
<evidence type="ECO:0000256" key="9">
    <source>
        <dbReference type="ARBA" id="ARBA00022833"/>
    </source>
</evidence>
<keyword evidence="16" id="KW-1185">Reference proteome</keyword>
<comment type="pathway">
    <text evidence="3">Protein modification; protein ubiquitination.</text>
</comment>
<protein>
    <recommendedName>
        <fullName evidence="4">RING-type E3 ubiquitin transferase</fullName>
        <ecNumber evidence="4">2.3.2.27</ecNumber>
    </recommendedName>
</protein>
<evidence type="ECO:0000313" key="16">
    <source>
        <dbReference type="Proteomes" id="UP001448207"/>
    </source>
</evidence>
<dbReference type="InterPro" id="IPR045103">
    <property type="entry name" value="RNF5/RNF185-like"/>
</dbReference>
<feature type="transmembrane region" description="Helical" evidence="13">
    <location>
        <begin position="286"/>
        <end position="305"/>
    </location>
</feature>
<keyword evidence="9" id="KW-0862">Zinc</keyword>
<keyword evidence="13" id="KW-0812">Transmembrane</keyword>
<feature type="domain" description="RING-type" evidence="14">
    <location>
        <begin position="181"/>
        <end position="222"/>
    </location>
</feature>
<evidence type="ECO:0000256" key="6">
    <source>
        <dbReference type="ARBA" id="ARBA00022723"/>
    </source>
</evidence>
<evidence type="ECO:0000256" key="3">
    <source>
        <dbReference type="ARBA" id="ARBA00004906"/>
    </source>
</evidence>
<feature type="transmembrane region" description="Helical" evidence="13">
    <location>
        <begin position="320"/>
        <end position="338"/>
    </location>
</feature>
<keyword evidence="5" id="KW-0808">Transferase</keyword>
<dbReference type="Pfam" id="PF00097">
    <property type="entry name" value="zf-C3HC4"/>
    <property type="match status" value="1"/>
</dbReference>
<keyword evidence="7 11" id="KW-0863">Zinc-finger</keyword>
<reference evidence="15 16" key="1">
    <citation type="submission" date="2024-04" db="EMBL/GenBank/DDBJ databases">
        <title>Symmetric and asymmetric DNA N6-adenine methylation regulates different biological responses in Mucorales.</title>
        <authorList>
            <consortium name="Lawrence Berkeley National Laboratory"/>
            <person name="Lax C."/>
            <person name="Mondo S.J."/>
            <person name="Osorio-Concepcion M."/>
            <person name="Muszewska A."/>
            <person name="Corrochano-Luque M."/>
            <person name="Gutierrez G."/>
            <person name="Riley R."/>
            <person name="Lipzen A."/>
            <person name="Guo J."/>
            <person name="Hundley H."/>
            <person name="Amirebrahimi M."/>
            <person name="Ng V."/>
            <person name="Lorenzo-Gutierrez D."/>
            <person name="Binder U."/>
            <person name="Yang J."/>
            <person name="Song Y."/>
            <person name="Canovas D."/>
            <person name="Navarro E."/>
            <person name="Freitag M."/>
            <person name="Gabaldon T."/>
            <person name="Grigoriev I.V."/>
            <person name="Corrochano L.M."/>
            <person name="Nicolas F.E."/>
            <person name="Garre V."/>
        </authorList>
    </citation>
    <scope>NUCLEOTIDE SEQUENCE [LARGE SCALE GENOMIC DNA]</scope>
    <source>
        <strain evidence="15 16">L51</strain>
    </source>
</reference>
<feature type="compositionally biased region" description="Basic and acidic residues" evidence="12">
    <location>
        <begin position="234"/>
        <end position="245"/>
    </location>
</feature>
<feature type="region of interest" description="Disordered" evidence="12">
    <location>
        <begin position="148"/>
        <end position="168"/>
    </location>
</feature>
<feature type="region of interest" description="Disordered" evidence="12">
    <location>
        <begin position="1"/>
        <end position="36"/>
    </location>
</feature>
<dbReference type="Gene3D" id="3.30.40.10">
    <property type="entry name" value="Zinc/RING finger domain, C3HC4 (zinc finger)"/>
    <property type="match status" value="1"/>
</dbReference>
<dbReference type="InterPro" id="IPR018957">
    <property type="entry name" value="Znf_C3HC4_RING-type"/>
</dbReference>
<evidence type="ECO:0000256" key="7">
    <source>
        <dbReference type="ARBA" id="ARBA00022771"/>
    </source>
</evidence>
<gene>
    <name evidence="15" type="ORF">J3Q64DRAFT_1723595</name>
</gene>
<evidence type="ECO:0000256" key="8">
    <source>
        <dbReference type="ARBA" id="ARBA00022786"/>
    </source>
</evidence>
<comment type="caution">
    <text evidence="15">The sequence shown here is derived from an EMBL/GenBank/DDBJ whole genome shotgun (WGS) entry which is preliminary data.</text>
</comment>
<evidence type="ECO:0000256" key="2">
    <source>
        <dbReference type="ARBA" id="ARBA00004308"/>
    </source>
</evidence>
<dbReference type="PROSITE" id="PS50089">
    <property type="entry name" value="ZF_RING_2"/>
    <property type="match status" value="1"/>
</dbReference>
<dbReference type="EMBL" id="JBCLYO010000003">
    <property type="protein sequence ID" value="KAL0091427.1"/>
    <property type="molecule type" value="Genomic_DNA"/>
</dbReference>
<evidence type="ECO:0000256" key="12">
    <source>
        <dbReference type="SAM" id="MobiDB-lite"/>
    </source>
</evidence>
<dbReference type="PANTHER" id="PTHR12313">
    <property type="entry name" value="E3 UBIQUITIN-PROTEIN LIGASE RNF5-RELATED"/>
    <property type="match status" value="1"/>
</dbReference>
<feature type="region of interest" description="Disordered" evidence="12">
    <location>
        <begin position="234"/>
        <end position="269"/>
    </location>
</feature>
<dbReference type="Proteomes" id="UP001448207">
    <property type="component" value="Unassembled WGS sequence"/>
</dbReference>
<accession>A0ABR3B661</accession>
<dbReference type="InterPro" id="IPR013083">
    <property type="entry name" value="Znf_RING/FYVE/PHD"/>
</dbReference>
<dbReference type="EC" id="2.3.2.27" evidence="4"/>